<dbReference type="PANTHER" id="PTHR43884">
    <property type="entry name" value="ACYL-COA DEHYDROGENASE"/>
    <property type="match status" value="1"/>
</dbReference>
<dbReference type="InterPro" id="IPR013107">
    <property type="entry name" value="Acyl-CoA_DH_C"/>
</dbReference>
<dbReference type="OrthoDB" id="7316074at2"/>
<dbReference type="Gene3D" id="1.10.540.10">
    <property type="entry name" value="Acyl-CoA dehydrogenase/oxidase, N-terminal domain"/>
    <property type="match status" value="1"/>
</dbReference>
<dbReference type="Gene3D" id="1.20.140.10">
    <property type="entry name" value="Butyryl-CoA Dehydrogenase, subunit A, domain 3"/>
    <property type="match status" value="1"/>
</dbReference>
<dbReference type="GO" id="GO:0003995">
    <property type="term" value="F:acyl-CoA dehydrogenase activity"/>
    <property type="evidence" value="ECO:0007669"/>
    <property type="project" value="TreeGrafter"/>
</dbReference>
<evidence type="ECO:0000259" key="3">
    <source>
        <dbReference type="Pfam" id="PF08028"/>
    </source>
</evidence>
<name>A0A250L116_9GAMM</name>
<protein>
    <submittedName>
        <fullName evidence="4">Hydroxylase</fullName>
    </submittedName>
</protein>
<keyword evidence="5" id="KW-1185">Reference proteome</keyword>
<dbReference type="AlphaFoldDB" id="A0A250L116"/>
<dbReference type="InterPro" id="IPR046373">
    <property type="entry name" value="Acyl-CoA_Oxase/DH_mid-dom_sf"/>
</dbReference>
<reference evidence="4 5" key="1">
    <citation type="submission" date="2016-12" db="EMBL/GenBank/DDBJ databases">
        <title>Genome sequencing of Methylocaldum marinum.</title>
        <authorList>
            <person name="Takeuchi M."/>
            <person name="Kamagata Y."/>
            <person name="Hiraoka S."/>
            <person name="Oshima K."/>
            <person name="Hattori M."/>
            <person name="Iwasaki W."/>
        </authorList>
    </citation>
    <scope>NUCLEOTIDE SEQUENCE [LARGE SCALE GENOMIC DNA]</scope>
    <source>
        <strain evidence="4 5">S8</strain>
    </source>
</reference>
<proteinExistence type="predicted"/>
<evidence type="ECO:0000313" key="4">
    <source>
        <dbReference type="EMBL" id="BBA36951.1"/>
    </source>
</evidence>
<dbReference type="Proteomes" id="UP000266313">
    <property type="component" value="Chromosome"/>
</dbReference>
<organism evidence="4 5">
    <name type="scientific">Methylocaldum marinum</name>
    <dbReference type="NCBI Taxonomy" id="1432792"/>
    <lineage>
        <taxon>Bacteria</taxon>
        <taxon>Pseudomonadati</taxon>
        <taxon>Pseudomonadota</taxon>
        <taxon>Gammaproteobacteria</taxon>
        <taxon>Methylococcales</taxon>
        <taxon>Methylococcaceae</taxon>
        <taxon>Methylocaldum</taxon>
    </lineage>
</organism>
<evidence type="ECO:0000256" key="1">
    <source>
        <dbReference type="ARBA" id="ARBA00023002"/>
    </source>
</evidence>
<dbReference type="GO" id="GO:0050660">
    <property type="term" value="F:flavin adenine dinucleotide binding"/>
    <property type="evidence" value="ECO:0007669"/>
    <property type="project" value="InterPro"/>
</dbReference>
<dbReference type="PANTHER" id="PTHR43884:SF12">
    <property type="entry name" value="ISOVALERYL-COA DEHYDROGENASE, MITOCHONDRIAL-RELATED"/>
    <property type="match status" value="1"/>
</dbReference>
<dbReference type="PIRSF" id="PIRSF016578">
    <property type="entry name" value="HsaA"/>
    <property type="match status" value="1"/>
</dbReference>
<dbReference type="InterPro" id="IPR009100">
    <property type="entry name" value="AcylCoA_DH/oxidase_NM_dom_sf"/>
</dbReference>
<dbReference type="RefSeq" id="WP_119632041.1">
    <property type="nucleotide sequence ID" value="NZ_AP017928.1"/>
</dbReference>
<feature type="domain" description="Acyl-CoA dehydrogenase/oxidase N-terminal" evidence="2">
    <location>
        <begin position="19"/>
        <end position="86"/>
    </location>
</feature>
<keyword evidence="1" id="KW-0560">Oxidoreductase</keyword>
<feature type="domain" description="Acyl-CoA dehydrogenase C-terminal" evidence="3">
    <location>
        <begin position="236"/>
        <end position="366"/>
    </location>
</feature>
<evidence type="ECO:0000313" key="5">
    <source>
        <dbReference type="Proteomes" id="UP000266313"/>
    </source>
</evidence>
<gene>
    <name evidence="4" type="ORF">sS8_5028</name>
</gene>
<accession>A0A250L116</accession>
<dbReference type="Pfam" id="PF02771">
    <property type="entry name" value="Acyl-CoA_dh_N"/>
    <property type="match status" value="1"/>
</dbReference>
<dbReference type="SUPFAM" id="SSF47203">
    <property type="entry name" value="Acyl-CoA dehydrogenase C-terminal domain-like"/>
    <property type="match status" value="1"/>
</dbReference>
<dbReference type="InterPro" id="IPR036250">
    <property type="entry name" value="AcylCo_DH-like_C"/>
</dbReference>
<dbReference type="InterPro" id="IPR013786">
    <property type="entry name" value="AcylCoA_DH/ox_N"/>
</dbReference>
<dbReference type="Pfam" id="PF08028">
    <property type="entry name" value="Acyl-CoA_dh_2"/>
    <property type="match status" value="1"/>
</dbReference>
<dbReference type="Gene3D" id="2.40.110.10">
    <property type="entry name" value="Butyryl-CoA Dehydrogenase, subunit A, domain 2"/>
    <property type="match status" value="1"/>
</dbReference>
<dbReference type="EMBL" id="AP017928">
    <property type="protein sequence ID" value="BBA36951.1"/>
    <property type="molecule type" value="Genomic_DNA"/>
</dbReference>
<sequence>MPTIDSLLKTVREIEPIIRRYAPAAELDRKLAVPVAKAMQEAGLYRLWRPRAFGGFEVEPVAGLRVIEEISRIDSAAGWNLQIAVAHDMFAPWFGDQAAQEIFGFDAIPVGSFNPVRKAVPVAGGYRISGRTGFVSGAHHATAFLGFANIHDDGQPRLGAGGVPEMLLIAVPASEAEIVDNWNTMGMRGSGSHDVEMKDAFIPEHWAVPWGPLEKPGSAYQGPLYRLTVWPAIAALVSPALGIARTAVDEAIALITQKTPAFGTKTLRNQALVQSQLARAEAKLGAARAYFYGVFEEAWQEAVAAKPITLALKAKMQLAMTHAVLECAAAVDLIHEIAGASGIREEYAFSKHFRDIHVITQHGFINAAKLEPVGQIMLGLEPDWPFFRF</sequence>
<evidence type="ECO:0000259" key="2">
    <source>
        <dbReference type="Pfam" id="PF02771"/>
    </source>
</evidence>
<dbReference type="InterPro" id="IPR037069">
    <property type="entry name" value="AcylCoA_DH/ox_N_sf"/>
</dbReference>
<dbReference type="KEGG" id="mmai:sS8_5028"/>
<dbReference type="SUPFAM" id="SSF56645">
    <property type="entry name" value="Acyl-CoA dehydrogenase NM domain-like"/>
    <property type="match status" value="1"/>
</dbReference>